<keyword evidence="1" id="KW-1133">Transmembrane helix</keyword>
<protein>
    <submittedName>
        <fullName evidence="2">Uncharacterized protein</fullName>
    </submittedName>
</protein>
<dbReference type="InParanoid" id="A0A2H3D2X7"/>
<dbReference type="EMBL" id="KZ293675">
    <property type="protein sequence ID" value="PBK88094.1"/>
    <property type="molecule type" value="Genomic_DNA"/>
</dbReference>
<gene>
    <name evidence="2" type="ORF">ARMGADRAFT_442244</name>
</gene>
<evidence type="ECO:0000313" key="2">
    <source>
        <dbReference type="EMBL" id="PBK88094.1"/>
    </source>
</evidence>
<keyword evidence="1" id="KW-0472">Membrane</keyword>
<reference evidence="3" key="1">
    <citation type="journal article" date="2017" name="Nat. Ecol. Evol.">
        <title>Genome expansion and lineage-specific genetic innovations in the forest pathogenic fungi Armillaria.</title>
        <authorList>
            <person name="Sipos G."/>
            <person name="Prasanna A.N."/>
            <person name="Walter M.C."/>
            <person name="O'Connor E."/>
            <person name="Balint B."/>
            <person name="Krizsan K."/>
            <person name="Kiss B."/>
            <person name="Hess J."/>
            <person name="Varga T."/>
            <person name="Slot J."/>
            <person name="Riley R."/>
            <person name="Boka B."/>
            <person name="Rigling D."/>
            <person name="Barry K."/>
            <person name="Lee J."/>
            <person name="Mihaltcheva S."/>
            <person name="LaButti K."/>
            <person name="Lipzen A."/>
            <person name="Waldron R."/>
            <person name="Moloney N.M."/>
            <person name="Sperisen C."/>
            <person name="Kredics L."/>
            <person name="Vagvoelgyi C."/>
            <person name="Patrignani A."/>
            <person name="Fitzpatrick D."/>
            <person name="Nagy I."/>
            <person name="Doyle S."/>
            <person name="Anderson J.B."/>
            <person name="Grigoriev I.V."/>
            <person name="Gueldener U."/>
            <person name="Muensterkoetter M."/>
            <person name="Nagy L.G."/>
        </authorList>
    </citation>
    <scope>NUCLEOTIDE SEQUENCE [LARGE SCALE GENOMIC DNA]</scope>
    <source>
        <strain evidence="3">Ar21-2</strain>
    </source>
</reference>
<keyword evidence="3" id="KW-1185">Reference proteome</keyword>
<dbReference type="Proteomes" id="UP000217790">
    <property type="component" value="Unassembled WGS sequence"/>
</dbReference>
<name>A0A2H3D2X7_ARMGA</name>
<proteinExistence type="predicted"/>
<dbReference type="OrthoDB" id="10497876at2759"/>
<dbReference type="AlphaFoldDB" id="A0A2H3D2X7"/>
<organism evidence="2 3">
    <name type="scientific">Armillaria gallica</name>
    <name type="common">Bulbous honey fungus</name>
    <name type="synonym">Armillaria bulbosa</name>
    <dbReference type="NCBI Taxonomy" id="47427"/>
    <lineage>
        <taxon>Eukaryota</taxon>
        <taxon>Fungi</taxon>
        <taxon>Dikarya</taxon>
        <taxon>Basidiomycota</taxon>
        <taxon>Agaricomycotina</taxon>
        <taxon>Agaricomycetes</taxon>
        <taxon>Agaricomycetidae</taxon>
        <taxon>Agaricales</taxon>
        <taxon>Marasmiineae</taxon>
        <taxon>Physalacriaceae</taxon>
        <taxon>Armillaria</taxon>
    </lineage>
</organism>
<evidence type="ECO:0000313" key="3">
    <source>
        <dbReference type="Proteomes" id="UP000217790"/>
    </source>
</evidence>
<feature type="transmembrane region" description="Helical" evidence="1">
    <location>
        <begin position="21"/>
        <end position="41"/>
    </location>
</feature>
<sequence length="145" mass="16513">MVNYVAGLIWIGSQMDSVIRFRLMVLGVRTTFAFVHMTPFADGAVTGRLREQVAAIPYVAWGSAITVCFLWSVFIDKVPVETVHKHCFMQRRLLSMIPFLWLTSTYQAFGRYTWLCGSHSAKLLASSRHYTKTRCLTPRCGTIRS</sequence>
<evidence type="ECO:0000256" key="1">
    <source>
        <dbReference type="SAM" id="Phobius"/>
    </source>
</evidence>
<keyword evidence="1" id="KW-0812">Transmembrane</keyword>
<feature type="transmembrane region" description="Helical" evidence="1">
    <location>
        <begin position="53"/>
        <end position="73"/>
    </location>
</feature>
<accession>A0A2H3D2X7</accession>